<keyword evidence="9" id="KW-0150">Chloroplast</keyword>
<evidence type="ECO:0000256" key="7">
    <source>
        <dbReference type="SAM" id="Phobius"/>
    </source>
</evidence>
<dbReference type="RefSeq" id="YP_009398384.1">
    <property type="nucleotide sequence ID" value="NC_035292.1"/>
</dbReference>
<dbReference type="PANTHER" id="PTHR31566">
    <property type="entry name" value="CYTOCHROME C BIOGENESIS PROTEIN CCS1, CHLOROPLASTIC"/>
    <property type="match status" value="1"/>
</dbReference>
<dbReference type="Pfam" id="PF05140">
    <property type="entry name" value="ResB"/>
    <property type="match status" value="1"/>
</dbReference>
<evidence type="ECO:0000259" key="8">
    <source>
        <dbReference type="Pfam" id="PF05140"/>
    </source>
</evidence>
<dbReference type="GeneID" id="33360909"/>
<comment type="function">
    <text evidence="6">Required during biogenesis of c-type cytochromes (cytochrome c6 and cytochrome f) at the step of heme attachment.</text>
</comment>
<dbReference type="InterPro" id="IPR007816">
    <property type="entry name" value="ResB-like_domain"/>
</dbReference>
<keyword evidence="2 6" id="KW-0812">Transmembrane</keyword>
<feature type="transmembrane region" description="Helical" evidence="7">
    <location>
        <begin position="47"/>
        <end position="69"/>
    </location>
</feature>
<name>A0A1Z1MN91_9FLOR</name>
<evidence type="ECO:0000313" key="9">
    <source>
        <dbReference type="EMBL" id="ARW67570.1"/>
    </source>
</evidence>
<dbReference type="InterPro" id="IPR023494">
    <property type="entry name" value="Cyt_c_bgen_Ccs1/CcsB/ResB"/>
</dbReference>
<gene>
    <name evidence="6 9" type="primary">ccs1</name>
</gene>
<dbReference type="AlphaFoldDB" id="A0A1Z1MN91"/>
<feature type="transmembrane region" description="Helical" evidence="7">
    <location>
        <begin position="76"/>
        <end position="98"/>
    </location>
</feature>
<keyword evidence="3 6" id="KW-0201">Cytochrome c-type biogenesis</keyword>
<feature type="transmembrane region" description="Helical" evidence="7">
    <location>
        <begin position="171"/>
        <end position="194"/>
    </location>
</feature>
<dbReference type="EMBL" id="MF101448">
    <property type="protein sequence ID" value="ARW67570.1"/>
    <property type="molecule type" value="Genomic_DNA"/>
</dbReference>
<protein>
    <recommendedName>
        <fullName evidence="6">Cytochrome c biogenesis protein Ccs1</fullName>
    </recommendedName>
</protein>
<evidence type="ECO:0000256" key="3">
    <source>
        <dbReference type="ARBA" id="ARBA00022748"/>
    </source>
</evidence>
<evidence type="ECO:0000256" key="6">
    <source>
        <dbReference type="HAMAP-Rule" id="MF_01392"/>
    </source>
</evidence>
<feature type="transmembrane region" description="Helical" evidence="7">
    <location>
        <begin position="377"/>
        <end position="396"/>
    </location>
</feature>
<keyword evidence="4 6" id="KW-1133">Transmembrane helix</keyword>
<keyword evidence="6" id="KW-0793">Thylakoid</keyword>
<evidence type="ECO:0000256" key="4">
    <source>
        <dbReference type="ARBA" id="ARBA00022989"/>
    </source>
</evidence>
<proteinExistence type="inferred from homology"/>
<dbReference type="GO" id="GO:0009535">
    <property type="term" value="C:chloroplast thylakoid membrane"/>
    <property type="evidence" value="ECO:0007669"/>
    <property type="project" value="UniProtKB-SubCell"/>
</dbReference>
<comment type="similarity">
    <text evidence="6">Belongs to the Ccs1/CcsB family.</text>
</comment>
<keyword evidence="5 6" id="KW-0472">Membrane</keyword>
<geneLocation type="chloroplast" evidence="9"/>
<feature type="domain" description="ResB-like" evidence="8">
    <location>
        <begin position="16"/>
        <end position="313"/>
    </location>
</feature>
<evidence type="ECO:0000256" key="2">
    <source>
        <dbReference type="ARBA" id="ARBA00022692"/>
    </source>
</evidence>
<organism evidence="9">
    <name type="scientific">Lophocladia kuetzingii</name>
    <dbReference type="NCBI Taxonomy" id="675577"/>
    <lineage>
        <taxon>Eukaryota</taxon>
        <taxon>Rhodophyta</taxon>
        <taxon>Florideophyceae</taxon>
        <taxon>Rhodymeniophycidae</taxon>
        <taxon>Ceramiales</taxon>
        <taxon>Rhodomelaceae</taxon>
        <taxon>Lophothalieae</taxon>
        <taxon>Lophocladia</taxon>
    </lineage>
</organism>
<sequence length="452" mass="52864">MKNILWNFFKKLANLNFAIGILFLISLFSIIGSIIEQDQNLLYYQTYYPISKSLQLIFLNWQVIIFLGFDHVYRTWWFMIIILLFILSLIMCTLSTQLPSLRNARRWKFISYSKSKSSLSKLSLLNIHNNISDDYSFINIIYSLVNTNFFVFCQNQSIYAYKGLYGRIAPVFVHISIILIIFGSMLSFLFGFVIQEMIPDGELFHFTNIISAGFYSYLPTNILGRVENFYIDYNIDHSIKQFFSKLSIFSGTRKSINSYLISVNSPLIFKGISFYQTDWKVNALRLQLNSKVIIQKNLSKIDINGQNCWMSILDKDKKVFFLIFNLKENILICDFSGSIIGSIAIGEKFYFNNTLFTIKDIICSTGLQIKMDLGLKIVYLGFFILMLTTTISYLSYSQIWAYLSWDSIQFLGSTNRAILFFQEDIAFIKMVYNFYFNNYRSYTIYTLIKTLK</sequence>
<evidence type="ECO:0000256" key="1">
    <source>
        <dbReference type="ARBA" id="ARBA00004141"/>
    </source>
</evidence>
<dbReference type="PANTHER" id="PTHR31566:SF0">
    <property type="entry name" value="CYTOCHROME C BIOGENESIS PROTEIN CCS1, CHLOROPLASTIC"/>
    <property type="match status" value="1"/>
</dbReference>
<reference evidence="9" key="1">
    <citation type="journal article" date="2017" name="J. Phycol.">
        <title>Analysis of chloroplast genomes and a supermatrix inform reclassification of the Rhodomelaceae (Rhodophyta).</title>
        <authorList>
            <person name="Diaz-Tapia P."/>
            <person name="Maggs C.A."/>
            <person name="West J.A."/>
            <person name="Verbruggen H."/>
        </authorList>
    </citation>
    <scope>NUCLEOTIDE SEQUENCE</scope>
    <source>
        <strain evidence="9">PD1509</strain>
    </source>
</reference>
<dbReference type="HAMAP" id="MF_01392">
    <property type="entry name" value="CytC_Ccs1"/>
    <property type="match status" value="1"/>
</dbReference>
<evidence type="ECO:0000256" key="5">
    <source>
        <dbReference type="ARBA" id="ARBA00023136"/>
    </source>
</evidence>
<comment type="subunit">
    <text evidence="6">May interact with CcsA.</text>
</comment>
<keyword evidence="9" id="KW-0934">Plastid</keyword>
<accession>A0A1Z1MN91</accession>
<feature type="transmembrane region" description="Helical" evidence="7">
    <location>
        <begin position="12"/>
        <end position="35"/>
    </location>
</feature>
<dbReference type="GO" id="GO:0017004">
    <property type="term" value="P:cytochrome complex assembly"/>
    <property type="evidence" value="ECO:0007669"/>
    <property type="project" value="UniProtKB-UniRule"/>
</dbReference>
<comment type="subcellular location">
    <subcellularLocation>
        <location evidence="1">Membrane</location>
        <topology evidence="1">Multi-pass membrane protein</topology>
    </subcellularLocation>
    <subcellularLocation>
        <location evidence="6">Plastid</location>
        <location evidence="6">Chloroplast thylakoid membrane</location>
        <topology evidence="6">Multi-pass membrane protein</topology>
    </subcellularLocation>
</comment>